<keyword evidence="8" id="KW-0067">ATP-binding</keyword>
<dbReference type="Pfam" id="PF18019">
    <property type="entry name" value="Cas3_HD"/>
    <property type="match status" value="1"/>
</dbReference>
<evidence type="ECO:0000256" key="6">
    <source>
        <dbReference type="ARBA" id="ARBA00022801"/>
    </source>
</evidence>
<dbReference type="Gene3D" id="1.10.3210.30">
    <property type="match status" value="1"/>
</dbReference>
<evidence type="ECO:0000313" key="12">
    <source>
        <dbReference type="EMBL" id="MCO6416032.1"/>
    </source>
</evidence>
<dbReference type="EMBL" id="JAFIRR010000043">
    <property type="protein sequence ID" value="MCO6416032.1"/>
    <property type="molecule type" value="Genomic_DNA"/>
</dbReference>
<dbReference type="SMART" id="SM00487">
    <property type="entry name" value="DEXDc"/>
    <property type="match status" value="1"/>
</dbReference>
<gene>
    <name evidence="12" type="primary">cas3</name>
    <name evidence="12" type="ORF">JYK14_07590</name>
</gene>
<keyword evidence="13" id="KW-1185">Reference proteome</keyword>
<dbReference type="CDD" id="cd09641">
    <property type="entry name" value="Cas3''_I"/>
    <property type="match status" value="1"/>
</dbReference>
<comment type="similarity">
    <text evidence="1">In the N-terminal section; belongs to the CRISPR-associated nuclease Cas3-HD family.</text>
</comment>
<keyword evidence="4" id="KW-0479">Metal-binding</keyword>
<dbReference type="InterPro" id="IPR006474">
    <property type="entry name" value="Helicase_Cas3_CRISPR-ass_core"/>
</dbReference>
<dbReference type="PROSITE" id="PS51192">
    <property type="entry name" value="HELICASE_ATP_BIND_1"/>
    <property type="match status" value="1"/>
</dbReference>
<dbReference type="InterPro" id="IPR006483">
    <property type="entry name" value="CRISPR-assoc_Cas3_HD"/>
</dbReference>
<dbReference type="CDD" id="cd17930">
    <property type="entry name" value="DEXHc_cas3"/>
    <property type="match status" value="1"/>
</dbReference>
<reference evidence="12 13" key="1">
    <citation type="submission" date="2021-12" db="EMBL/GenBank/DDBJ databases">
        <title>Siccirubricoccus leaddurans sp. nov., a high concentration Zn2+ tolerance bacterium.</title>
        <authorList>
            <person name="Cao Y."/>
        </authorList>
    </citation>
    <scope>NUCLEOTIDE SEQUENCE [LARGE SCALE GENOMIC DNA]</scope>
    <source>
        <strain evidence="12 13">KC 17139</strain>
    </source>
</reference>
<feature type="domain" description="Helicase ATP-binding" evidence="10">
    <location>
        <begin position="281"/>
        <end position="489"/>
    </location>
</feature>
<evidence type="ECO:0000256" key="2">
    <source>
        <dbReference type="ARBA" id="ARBA00009046"/>
    </source>
</evidence>
<dbReference type="Proteomes" id="UP001523392">
    <property type="component" value="Unassembled WGS sequence"/>
</dbReference>
<evidence type="ECO:0000313" key="13">
    <source>
        <dbReference type="Proteomes" id="UP001523392"/>
    </source>
</evidence>
<dbReference type="PROSITE" id="PS51643">
    <property type="entry name" value="HD_CAS3"/>
    <property type="match status" value="1"/>
</dbReference>
<evidence type="ECO:0000256" key="8">
    <source>
        <dbReference type="ARBA" id="ARBA00022840"/>
    </source>
</evidence>
<evidence type="ECO:0000256" key="7">
    <source>
        <dbReference type="ARBA" id="ARBA00022806"/>
    </source>
</evidence>
<feature type="domain" description="HD Cas3-type" evidence="11">
    <location>
        <begin position="18"/>
        <end position="216"/>
    </location>
</feature>
<protein>
    <submittedName>
        <fullName evidence="12">CRISPR-associated helicase Cas3</fullName>
    </submittedName>
</protein>
<keyword evidence="7" id="KW-0347">Helicase</keyword>
<sequence length="862" mass="93827">MPTSRELWAKILRDKTGQIVRWHHLVAHSADVAAVAEALLDMPILGRRLARLADRDALDPVTKARLAALCFLHDIGKANRGFRRRVDPQALPVGHIDQLLWLVQAPDAEDLTVRLHDVLGLDRLAAWFGDEGSCDLFDAVFAHHGRPWRVKELPILPSARAHWRADAEGDPIADLAPLRQALDAWFAPAFERGPPLPETPPFHHAFAGLLMLADWLGSDERFFPMANGSYAGRMAEARVWALEALTATGLAVEPRRLVLRAAAPDFAASFGVPRPRPAQAATGEAAARCLVLEAETGSGKTEAALWRFKTLFEQGAVDGLYFALPTRVAATQVFHRVLAFRDRLFGPADQPAVVLAVPGQVRADAAEGHPLPDFRFEWSDDPDGGKTRARWAAEHPKRFLAAQIAIGTLDQALLGTIRVKHAHLRGTALLRHLLVVDEVHASDRYMEDLLGSLLREHLRAGGHALLLSATLGAGMRSRLLGTPCPPARVAAALPYPALSWAEAGREQQQALEPAGPGKVTELELADWLDRPEAIAARALRAAEAGARVLVLRNTVGAAVATTRALEVLTGPDHPALFRVGGVPTLHHGRFAGADRLRLDAAVEAGFGRDRGVGKGGVVVGTQTLEVSLDLDADLLLTDLCPADVLLQRLGRLHRHSGRSRPAGFVAPHALVLVPQGREMLRLAERRGRHGLGRVYEDWRMIEATWRLLEGHATWRVPEMNRLLVENATHPEALAAIEAAWREADDRWARHLHSIAGTGIARRQQAGVALLDRSRPFSDFVLASDERLATRLGAKDLLVTVPEGLAGPFGSAPGALRLPHHMLSGLGEMVEPEAWQQTEDGVRFRVGGHAFTYDRMGLQVSAA</sequence>
<comment type="similarity">
    <text evidence="2">In the central section; belongs to the CRISPR-associated helicase Cas3 family.</text>
</comment>
<organism evidence="12 13">
    <name type="scientific">Siccirubricoccus soli</name>
    <dbReference type="NCBI Taxonomy" id="2899147"/>
    <lineage>
        <taxon>Bacteria</taxon>
        <taxon>Pseudomonadati</taxon>
        <taxon>Pseudomonadota</taxon>
        <taxon>Alphaproteobacteria</taxon>
        <taxon>Acetobacterales</taxon>
        <taxon>Roseomonadaceae</taxon>
        <taxon>Siccirubricoccus</taxon>
    </lineage>
</organism>
<dbReference type="PANTHER" id="PTHR47963:SF9">
    <property type="entry name" value="CRISPR-ASSOCIATED ENDONUCLEASE_HELICASE CAS3"/>
    <property type="match status" value="1"/>
</dbReference>
<keyword evidence="5" id="KW-0547">Nucleotide-binding</keyword>
<evidence type="ECO:0000256" key="3">
    <source>
        <dbReference type="ARBA" id="ARBA00022722"/>
    </source>
</evidence>
<comment type="caution">
    <text evidence="12">The sequence shown here is derived from an EMBL/GenBank/DDBJ whole genome shotgun (WGS) entry which is preliminary data.</text>
</comment>
<dbReference type="NCBIfam" id="TIGR01596">
    <property type="entry name" value="cas3_HD"/>
    <property type="match status" value="1"/>
</dbReference>
<accession>A0ABT1D273</accession>
<dbReference type="Gene3D" id="3.40.50.300">
    <property type="entry name" value="P-loop containing nucleotide triphosphate hydrolases"/>
    <property type="match status" value="1"/>
</dbReference>
<dbReference type="InterPro" id="IPR038257">
    <property type="entry name" value="CRISPR-assoc_Cas3_HD_sf"/>
</dbReference>
<dbReference type="InterPro" id="IPR014001">
    <property type="entry name" value="Helicase_ATP-bd"/>
</dbReference>
<dbReference type="RefSeq" id="WP_252952640.1">
    <property type="nucleotide sequence ID" value="NZ_JAFIRR010000043.1"/>
</dbReference>
<dbReference type="InterPro" id="IPR050547">
    <property type="entry name" value="DEAD_box_RNA_helicases"/>
</dbReference>
<dbReference type="NCBIfam" id="TIGR01587">
    <property type="entry name" value="cas3_core"/>
    <property type="match status" value="1"/>
</dbReference>
<evidence type="ECO:0000256" key="5">
    <source>
        <dbReference type="ARBA" id="ARBA00022741"/>
    </source>
</evidence>
<dbReference type="InterPro" id="IPR054712">
    <property type="entry name" value="Cas3-like_dom"/>
</dbReference>
<evidence type="ECO:0000256" key="9">
    <source>
        <dbReference type="ARBA" id="ARBA00023118"/>
    </source>
</evidence>
<proteinExistence type="inferred from homology"/>
<keyword evidence="3" id="KW-0540">Nuclease</keyword>
<keyword evidence="9" id="KW-0051">Antiviral defense</keyword>
<dbReference type="InterPro" id="IPR027417">
    <property type="entry name" value="P-loop_NTPase"/>
</dbReference>
<dbReference type="Pfam" id="PF22590">
    <property type="entry name" value="Cas3-like_C_2"/>
    <property type="match status" value="1"/>
</dbReference>
<name>A0ABT1D273_9PROT</name>
<evidence type="ECO:0000259" key="10">
    <source>
        <dbReference type="PROSITE" id="PS51192"/>
    </source>
</evidence>
<evidence type="ECO:0000259" key="11">
    <source>
        <dbReference type="PROSITE" id="PS51643"/>
    </source>
</evidence>
<keyword evidence="6" id="KW-0378">Hydrolase</keyword>
<dbReference type="PANTHER" id="PTHR47963">
    <property type="entry name" value="DEAD-BOX ATP-DEPENDENT RNA HELICASE 47, MITOCHONDRIAL"/>
    <property type="match status" value="1"/>
</dbReference>
<dbReference type="SUPFAM" id="SSF52540">
    <property type="entry name" value="P-loop containing nucleoside triphosphate hydrolases"/>
    <property type="match status" value="1"/>
</dbReference>
<evidence type="ECO:0000256" key="4">
    <source>
        <dbReference type="ARBA" id="ARBA00022723"/>
    </source>
</evidence>
<evidence type="ECO:0000256" key="1">
    <source>
        <dbReference type="ARBA" id="ARBA00006847"/>
    </source>
</evidence>